<name>A0ABW4KRY0_9BURK</name>
<dbReference type="Proteomes" id="UP001597304">
    <property type="component" value="Unassembled WGS sequence"/>
</dbReference>
<organism evidence="4 5">
    <name type="scientific">Ottowia flava</name>
    <dbReference type="NCBI Taxonomy" id="2675430"/>
    <lineage>
        <taxon>Bacteria</taxon>
        <taxon>Pseudomonadati</taxon>
        <taxon>Pseudomonadota</taxon>
        <taxon>Betaproteobacteria</taxon>
        <taxon>Burkholderiales</taxon>
        <taxon>Comamonadaceae</taxon>
        <taxon>Ottowia</taxon>
    </lineage>
</organism>
<dbReference type="Gene3D" id="3.40.50.2300">
    <property type="match status" value="2"/>
</dbReference>
<feature type="domain" description="Leucine-binding protein" evidence="3">
    <location>
        <begin position="5"/>
        <end position="314"/>
    </location>
</feature>
<gene>
    <name evidence="4" type="ORF">ACFSF0_05040</name>
</gene>
<evidence type="ECO:0000256" key="2">
    <source>
        <dbReference type="ARBA" id="ARBA00022729"/>
    </source>
</evidence>
<dbReference type="RefSeq" id="WP_370512975.1">
    <property type="nucleotide sequence ID" value="NZ_JBHUEJ010000012.1"/>
</dbReference>
<sequence length="332" mass="35992">MALGPKIWFDEVNARGGVHGAKIRHVVLDDGYKVLDTVQRTRELVQRPDLLALIGFAGTANIAELLNQNVLQQAGVALIAPYTGGEPLRQPFNPWIFHIRASYADETEHMVEHLLTLGMDRIGVVYQNDGFGESGLAGVKAALAKRKLSLVSSASYERNTDQVDQAVRTMRSADVRAIIMVAVNKPAASFAKGYRAAGGGAQLFNISVVNPAELVQLAGQQAVHGLGISQVVPYPYSQQLPVVREYQTLLRKHSPGAEINYTSFEEFLGAKVLVEALQRAGPAPTRAKVIQALESLQNLDLGGVTFSYSPTQRVGSRLVEVTVLSRDGKLLK</sequence>
<dbReference type="CDD" id="cd06326">
    <property type="entry name" value="PBP1_ABC_ligand_binding-like"/>
    <property type="match status" value="1"/>
</dbReference>
<evidence type="ECO:0000259" key="3">
    <source>
        <dbReference type="Pfam" id="PF13458"/>
    </source>
</evidence>
<reference evidence="5" key="1">
    <citation type="journal article" date="2019" name="Int. J. Syst. Evol. Microbiol.">
        <title>The Global Catalogue of Microorganisms (GCM) 10K type strain sequencing project: providing services to taxonomists for standard genome sequencing and annotation.</title>
        <authorList>
            <consortium name="The Broad Institute Genomics Platform"/>
            <consortium name="The Broad Institute Genome Sequencing Center for Infectious Disease"/>
            <person name="Wu L."/>
            <person name="Ma J."/>
        </authorList>
    </citation>
    <scope>NUCLEOTIDE SEQUENCE [LARGE SCALE GENOMIC DNA]</scope>
    <source>
        <strain evidence="5">LMG 29247</strain>
    </source>
</reference>
<proteinExistence type="inferred from homology"/>
<evidence type="ECO:0000313" key="5">
    <source>
        <dbReference type="Proteomes" id="UP001597304"/>
    </source>
</evidence>
<comment type="similarity">
    <text evidence="1">Belongs to the leucine-binding protein family.</text>
</comment>
<dbReference type="EMBL" id="JBHUEJ010000012">
    <property type="protein sequence ID" value="MFD1709959.1"/>
    <property type="molecule type" value="Genomic_DNA"/>
</dbReference>
<dbReference type="PANTHER" id="PTHR47235">
    <property type="entry name" value="BLR6548 PROTEIN"/>
    <property type="match status" value="1"/>
</dbReference>
<protein>
    <submittedName>
        <fullName evidence="4">ABC transporter substrate-binding protein</fullName>
    </submittedName>
</protein>
<dbReference type="PANTHER" id="PTHR47235:SF1">
    <property type="entry name" value="BLR6548 PROTEIN"/>
    <property type="match status" value="1"/>
</dbReference>
<dbReference type="InterPro" id="IPR028082">
    <property type="entry name" value="Peripla_BP_I"/>
</dbReference>
<keyword evidence="5" id="KW-1185">Reference proteome</keyword>
<comment type="caution">
    <text evidence="4">The sequence shown here is derived from an EMBL/GenBank/DDBJ whole genome shotgun (WGS) entry which is preliminary data.</text>
</comment>
<accession>A0ABW4KRY0</accession>
<evidence type="ECO:0000256" key="1">
    <source>
        <dbReference type="ARBA" id="ARBA00010062"/>
    </source>
</evidence>
<dbReference type="SUPFAM" id="SSF53822">
    <property type="entry name" value="Periplasmic binding protein-like I"/>
    <property type="match status" value="1"/>
</dbReference>
<dbReference type="Pfam" id="PF13458">
    <property type="entry name" value="Peripla_BP_6"/>
    <property type="match status" value="1"/>
</dbReference>
<keyword evidence="2" id="KW-0732">Signal</keyword>
<dbReference type="InterPro" id="IPR028081">
    <property type="entry name" value="Leu-bd"/>
</dbReference>
<evidence type="ECO:0000313" key="4">
    <source>
        <dbReference type="EMBL" id="MFD1709959.1"/>
    </source>
</evidence>